<comment type="subunit">
    <text evidence="7">Monomer.</text>
</comment>
<dbReference type="CDD" id="cd01556">
    <property type="entry name" value="EPSP_synthase"/>
    <property type="match status" value="1"/>
</dbReference>
<dbReference type="PIRSF" id="PIRSF000505">
    <property type="entry name" value="EPSPS"/>
    <property type="match status" value="1"/>
</dbReference>
<feature type="domain" description="Enolpyruvate transferase" evidence="8">
    <location>
        <begin position="20"/>
        <end position="443"/>
    </location>
</feature>
<dbReference type="PANTHER" id="PTHR21090">
    <property type="entry name" value="AROM/DEHYDROQUINATE SYNTHASE"/>
    <property type="match status" value="1"/>
</dbReference>
<accession>A0A1H9PSE3</accession>
<keyword evidence="3 7" id="KW-0028">Amino-acid biosynthesis</keyword>
<comment type="caution">
    <text evidence="7">Lacks conserved residue(s) required for the propagation of feature annotation.</text>
</comment>
<dbReference type="EMBL" id="FOGW01000005">
    <property type="protein sequence ID" value="SER50715.1"/>
    <property type="molecule type" value="Genomic_DNA"/>
</dbReference>
<feature type="binding site" evidence="7">
    <location>
        <position position="26"/>
    </location>
    <ligand>
        <name>3-phosphoshikimate</name>
        <dbReference type="ChEBI" id="CHEBI:145989"/>
    </ligand>
</feature>
<evidence type="ECO:0000313" key="10">
    <source>
        <dbReference type="Proteomes" id="UP000182471"/>
    </source>
</evidence>
<evidence type="ECO:0000259" key="8">
    <source>
        <dbReference type="Pfam" id="PF00275"/>
    </source>
</evidence>
<feature type="binding site" evidence="7">
    <location>
        <position position="176"/>
    </location>
    <ligand>
        <name>3-phosphoshikimate</name>
        <dbReference type="ChEBI" id="CHEBI:145989"/>
    </ligand>
</feature>
<dbReference type="GO" id="GO:0009423">
    <property type="term" value="P:chorismate biosynthetic process"/>
    <property type="evidence" value="ECO:0007669"/>
    <property type="project" value="UniProtKB-UniRule"/>
</dbReference>
<dbReference type="EC" id="2.5.1.19" evidence="7"/>
<dbReference type="GO" id="GO:0008652">
    <property type="term" value="P:amino acid biosynthetic process"/>
    <property type="evidence" value="ECO:0007669"/>
    <property type="project" value="UniProtKB-KW"/>
</dbReference>
<comment type="subcellular location">
    <subcellularLocation>
        <location evidence="7">Cytoplasm</location>
    </subcellularLocation>
</comment>
<dbReference type="GO" id="GO:0009073">
    <property type="term" value="P:aromatic amino acid family biosynthetic process"/>
    <property type="evidence" value="ECO:0007669"/>
    <property type="project" value="UniProtKB-KW"/>
</dbReference>
<dbReference type="Gene3D" id="3.65.10.10">
    <property type="entry name" value="Enolpyruvate transferase domain"/>
    <property type="match status" value="2"/>
</dbReference>
<feature type="binding site" evidence="7">
    <location>
        <position position="434"/>
    </location>
    <ligand>
        <name>phosphoenolpyruvate</name>
        <dbReference type="ChEBI" id="CHEBI:58702"/>
    </ligand>
</feature>
<evidence type="ECO:0000256" key="4">
    <source>
        <dbReference type="ARBA" id="ARBA00022679"/>
    </source>
</evidence>
<dbReference type="InterPro" id="IPR006264">
    <property type="entry name" value="EPSP_synthase"/>
</dbReference>
<evidence type="ECO:0000313" key="9">
    <source>
        <dbReference type="EMBL" id="SER50715.1"/>
    </source>
</evidence>
<feature type="binding site" evidence="7">
    <location>
        <position position="175"/>
    </location>
    <ligand>
        <name>3-phosphoshikimate</name>
        <dbReference type="ChEBI" id="CHEBI:145989"/>
    </ligand>
</feature>
<comment type="catalytic activity">
    <reaction evidence="6">
        <text>3-phosphoshikimate + phosphoenolpyruvate = 5-O-(1-carboxyvinyl)-3-phosphoshikimate + phosphate</text>
        <dbReference type="Rhea" id="RHEA:21256"/>
        <dbReference type="ChEBI" id="CHEBI:43474"/>
        <dbReference type="ChEBI" id="CHEBI:57701"/>
        <dbReference type="ChEBI" id="CHEBI:58702"/>
        <dbReference type="ChEBI" id="CHEBI:145989"/>
        <dbReference type="EC" id="2.5.1.19"/>
    </reaction>
    <physiologicalReaction direction="left-to-right" evidence="6">
        <dbReference type="Rhea" id="RHEA:21257"/>
    </physiologicalReaction>
</comment>
<gene>
    <name evidence="7" type="primary">aroA</name>
    <name evidence="9" type="ORF">SAMN02910429_00271</name>
</gene>
<feature type="binding site" evidence="7">
    <location>
        <position position="177"/>
    </location>
    <ligand>
        <name>3-phosphoshikimate</name>
        <dbReference type="ChEBI" id="CHEBI:145989"/>
    </ligand>
</feature>
<evidence type="ECO:0000256" key="7">
    <source>
        <dbReference type="HAMAP-Rule" id="MF_00210"/>
    </source>
</evidence>
<dbReference type="GO" id="GO:0003866">
    <property type="term" value="F:3-phosphoshikimate 1-carboxyvinyltransferase activity"/>
    <property type="evidence" value="ECO:0007669"/>
    <property type="project" value="UniProtKB-UniRule"/>
</dbReference>
<comment type="function">
    <text evidence="7">Catalyzes the transfer of the enolpyruvyl moiety of phosphoenolpyruvate (PEP) to the 5-hydroxyl of shikimate-3-phosphate (S3P) to produce enolpyruvyl shikimate-3-phosphate and inorganic phosphate.</text>
</comment>
<feature type="binding site" evidence="7">
    <location>
        <position position="99"/>
    </location>
    <ligand>
        <name>phosphoenolpyruvate</name>
        <dbReference type="ChEBI" id="CHEBI:58702"/>
    </ligand>
</feature>
<reference evidence="10" key="1">
    <citation type="submission" date="2016-10" db="EMBL/GenBank/DDBJ databases">
        <authorList>
            <person name="Varghese N."/>
            <person name="Submissions S."/>
        </authorList>
    </citation>
    <scope>NUCLEOTIDE SEQUENCE [LARGE SCALE GENOMIC DNA]</scope>
    <source>
        <strain evidence="10">S1b</strain>
    </source>
</reference>
<dbReference type="Pfam" id="PF00275">
    <property type="entry name" value="EPSP_synthase"/>
    <property type="match status" value="1"/>
</dbReference>
<feature type="binding site" evidence="7">
    <location>
        <position position="354"/>
    </location>
    <ligand>
        <name>phosphoenolpyruvate</name>
        <dbReference type="ChEBI" id="CHEBI:58702"/>
    </ligand>
</feature>
<keyword evidence="5 7" id="KW-0057">Aromatic amino acid biosynthesis</keyword>
<dbReference type="InterPro" id="IPR001986">
    <property type="entry name" value="Enolpyruvate_Tfrase_dom"/>
</dbReference>
<comment type="pathway">
    <text evidence="1 7">Metabolic intermediate biosynthesis; chorismate biosynthesis; chorismate from D-erythrose 4-phosphate and phosphoenolpyruvate: step 6/7.</text>
</comment>
<keyword evidence="4 7" id="KW-0808">Transferase</keyword>
<feature type="binding site" evidence="7">
    <location>
        <position position="350"/>
    </location>
    <ligand>
        <name>3-phosphoshikimate</name>
        <dbReference type="ChEBI" id="CHEBI:145989"/>
    </ligand>
</feature>
<organism evidence="9 10">
    <name type="scientific">Lachnobacterium bovis</name>
    <dbReference type="NCBI Taxonomy" id="140626"/>
    <lineage>
        <taxon>Bacteria</taxon>
        <taxon>Bacillati</taxon>
        <taxon>Bacillota</taxon>
        <taxon>Clostridia</taxon>
        <taxon>Lachnospirales</taxon>
        <taxon>Lachnospiraceae</taxon>
        <taxon>Lachnobacterium</taxon>
    </lineage>
</organism>
<protein>
    <recommendedName>
        <fullName evidence="7">3-phosphoshikimate 1-carboxyvinyltransferase</fullName>
        <ecNumber evidence="7">2.5.1.19</ecNumber>
    </recommendedName>
    <alternativeName>
        <fullName evidence="7">5-enolpyruvylshikimate-3-phosphate synthase</fullName>
        <shortName evidence="7">EPSP synthase</shortName>
        <shortName evidence="7">EPSPS</shortName>
    </alternativeName>
</protein>
<comment type="similarity">
    <text evidence="2 7">Belongs to the EPSP synthase family.</text>
</comment>
<feature type="binding site" evidence="7">
    <location>
        <position position="177"/>
    </location>
    <ligand>
        <name>phosphoenolpyruvate</name>
        <dbReference type="ChEBI" id="CHEBI:58702"/>
    </ligand>
</feature>
<evidence type="ECO:0000256" key="2">
    <source>
        <dbReference type="ARBA" id="ARBA00009948"/>
    </source>
</evidence>
<dbReference type="HAMAP" id="MF_00210">
    <property type="entry name" value="EPSP_synth"/>
    <property type="match status" value="1"/>
</dbReference>
<feature type="binding site" evidence="7">
    <location>
        <position position="27"/>
    </location>
    <ligand>
        <name>3-phosphoshikimate</name>
        <dbReference type="ChEBI" id="CHEBI:145989"/>
    </ligand>
</feature>
<dbReference type="PANTHER" id="PTHR21090:SF5">
    <property type="entry name" value="PENTAFUNCTIONAL AROM POLYPEPTIDE"/>
    <property type="match status" value="1"/>
</dbReference>
<dbReference type="InterPro" id="IPR036968">
    <property type="entry name" value="Enolpyruvate_Tfrase_sf"/>
</dbReference>
<feature type="binding site" evidence="7">
    <location>
        <position position="127"/>
    </location>
    <ligand>
        <name>phosphoenolpyruvate</name>
        <dbReference type="ChEBI" id="CHEBI:58702"/>
    </ligand>
</feature>
<evidence type="ECO:0000256" key="6">
    <source>
        <dbReference type="ARBA" id="ARBA00044633"/>
    </source>
</evidence>
<dbReference type="SUPFAM" id="SSF55205">
    <property type="entry name" value="EPT/RTPC-like"/>
    <property type="match status" value="1"/>
</dbReference>
<sequence length="447" mass="50432">MKMMNEYRVKKLNRKSPIVVEVPGSKSITNRALLLAAMTNTTCRVNGILFSDDSRHFLKALCDLGFNVLVDEKNKTVSIEGKGGIIPKQKATIDVGSAGTAARFLTAFCALNKGEFIINSSEQMKKRPMKELLICLEELGSNIEYLGEKYHFPIKICNKHMQNLKDEITVNVNKSSQFLSALLISSVILKKDFKIKIDGTHGMAYVRMTIEMMKQFGVEVKQLEERVYVIKEDSVYSCSSYQVEPDVSAACYFYALGAICSIKVKVKNVKKESLQGDIKFLEVLEDMGCNVLEDENGEIIIISPLENRVNLKGGTWDLSSFSDQALTLSAIAVYADSNVCIKNIGHIRFQECDRVNAIISNLEKVNVKTEIIKKEDDNLDLVIYPVDDFDKMLVERKKINVIETYEDHRVAMAFSLLGIRNAKIIIENPLCCRKTFENYFDVLDGLY</sequence>
<evidence type="ECO:0000256" key="3">
    <source>
        <dbReference type="ARBA" id="ARBA00022605"/>
    </source>
</evidence>
<dbReference type="RefSeq" id="WP_022748577.1">
    <property type="nucleotide sequence ID" value="NZ_FOGW01000005.1"/>
</dbReference>
<proteinExistence type="inferred from homology"/>
<dbReference type="AlphaFoldDB" id="A0A1H9PSE3"/>
<dbReference type="InterPro" id="IPR013792">
    <property type="entry name" value="RNA3'P_cycl/enolpyr_Trfase_a/b"/>
</dbReference>
<feature type="active site" description="Proton acceptor" evidence="7">
    <location>
        <position position="323"/>
    </location>
</feature>
<keyword evidence="10" id="KW-1185">Reference proteome</keyword>
<feature type="binding site" evidence="7">
    <location>
        <position position="26"/>
    </location>
    <ligand>
        <name>phosphoenolpyruvate</name>
        <dbReference type="ChEBI" id="CHEBI:58702"/>
    </ligand>
</feature>
<dbReference type="NCBIfam" id="TIGR01356">
    <property type="entry name" value="aroA"/>
    <property type="match status" value="1"/>
</dbReference>
<feature type="binding site" evidence="7">
    <location>
        <position position="323"/>
    </location>
    <ligand>
        <name>3-phosphoshikimate</name>
        <dbReference type="ChEBI" id="CHEBI:145989"/>
    </ligand>
</feature>
<feature type="binding site" evidence="7">
    <location>
        <position position="31"/>
    </location>
    <ligand>
        <name>3-phosphoshikimate</name>
        <dbReference type="ChEBI" id="CHEBI:145989"/>
    </ligand>
</feature>
<name>A0A1H9PSE3_9FIRM</name>
<feature type="binding site" evidence="7">
    <location>
        <position position="409"/>
    </location>
    <ligand>
        <name>phosphoenolpyruvate</name>
        <dbReference type="ChEBI" id="CHEBI:58702"/>
    </ligand>
</feature>
<evidence type="ECO:0000256" key="5">
    <source>
        <dbReference type="ARBA" id="ARBA00023141"/>
    </source>
</evidence>
<evidence type="ECO:0000256" key="1">
    <source>
        <dbReference type="ARBA" id="ARBA00004811"/>
    </source>
</evidence>
<dbReference type="UniPathway" id="UPA00053">
    <property type="reaction ID" value="UER00089"/>
</dbReference>
<keyword evidence="7" id="KW-0963">Cytoplasm</keyword>
<dbReference type="GO" id="GO:0005737">
    <property type="term" value="C:cytoplasm"/>
    <property type="evidence" value="ECO:0007669"/>
    <property type="project" value="UniProtKB-SubCell"/>
</dbReference>
<dbReference type="Proteomes" id="UP000182471">
    <property type="component" value="Unassembled WGS sequence"/>
</dbReference>